<keyword evidence="1" id="KW-0812">Transmembrane</keyword>
<keyword evidence="1" id="KW-1133">Transmembrane helix</keyword>
<proteinExistence type="predicted"/>
<sequence length="291" mass="33236">MADSLHVSSAAISAGYFLWLFGYTFSTRPPQRIQQLVPQQAEAWYIMRVSHVILKSLPLSLLTTTQDITMTNNTAHEFRYMRDEPPTIFHRFSALPPELRLMIVEAITDNIRRSNCIDANEHAQILSTTLLDLLRVRKEFSGDIKKSYYGRNKFSVTGGAYNHMTTVRAMLRHPRQETAELIKNLSVTIDSCFVHNTLEDMFMNPSSRWRLILAPTRELVAANQSTHGALGSMPTPHDTAWQNDFTNLETLEVIILVWPIENSSSTCRYDDADWSRLDGLLAHTKILLKAR</sequence>
<evidence type="ECO:0000256" key="1">
    <source>
        <dbReference type="SAM" id="Phobius"/>
    </source>
</evidence>
<name>A0A6A6ZUH1_9PLEO</name>
<reference evidence="2" key="1">
    <citation type="journal article" date="2020" name="Stud. Mycol.">
        <title>101 Dothideomycetes genomes: a test case for predicting lifestyles and emergence of pathogens.</title>
        <authorList>
            <person name="Haridas S."/>
            <person name="Albert R."/>
            <person name="Binder M."/>
            <person name="Bloem J."/>
            <person name="Labutti K."/>
            <person name="Salamov A."/>
            <person name="Andreopoulos B."/>
            <person name="Baker S."/>
            <person name="Barry K."/>
            <person name="Bills G."/>
            <person name="Bluhm B."/>
            <person name="Cannon C."/>
            <person name="Castanera R."/>
            <person name="Culley D."/>
            <person name="Daum C."/>
            <person name="Ezra D."/>
            <person name="Gonzalez J."/>
            <person name="Henrissat B."/>
            <person name="Kuo A."/>
            <person name="Liang C."/>
            <person name="Lipzen A."/>
            <person name="Lutzoni F."/>
            <person name="Magnuson J."/>
            <person name="Mondo S."/>
            <person name="Nolan M."/>
            <person name="Ohm R."/>
            <person name="Pangilinan J."/>
            <person name="Park H.-J."/>
            <person name="Ramirez L."/>
            <person name="Alfaro M."/>
            <person name="Sun H."/>
            <person name="Tritt A."/>
            <person name="Yoshinaga Y."/>
            <person name="Zwiers L.-H."/>
            <person name="Turgeon B."/>
            <person name="Goodwin S."/>
            <person name="Spatafora J."/>
            <person name="Crous P."/>
            <person name="Grigoriev I."/>
        </authorList>
    </citation>
    <scope>NUCLEOTIDE SEQUENCE</scope>
    <source>
        <strain evidence="2">CBS 113818</strain>
    </source>
</reference>
<evidence type="ECO:0000313" key="2">
    <source>
        <dbReference type="EMBL" id="KAF2824721.1"/>
    </source>
</evidence>
<protein>
    <submittedName>
        <fullName evidence="2">Uncharacterized protein</fullName>
    </submittedName>
</protein>
<keyword evidence="1" id="KW-0472">Membrane</keyword>
<dbReference type="Proteomes" id="UP000799424">
    <property type="component" value="Unassembled WGS sequence"/>
</dbReference>
<evidence type="ECO:0000313" key="3">
    <source>
        <dbReference type="Proteomes" id="UP000799424"/>
    </source>
</evidence>
<dbReference type="AlphaFoldDB" id="A0A6A6ZUH1"/>
<accession>A0A6A6ZUH1</accession>
<organism evidence="2 3">
    <name type="scientific">Ophiobolus disseminans</name>
    <dbReference type="NCBI Taxonomy" id="1469910"/>
    <lineage>
        <taxon>Eukaryota</taxon>
        <taxon>Fungi</taxon>
        <taxon>Dikarya</taxon>
        <taxon>Ascomycota</taxon>
        <taxon>Pezizomycotina</taxon>
        <taxon>Dothideomycetes</taxon>
        <taxon>Pleosporomycetidae</taxon>
        <taxon>Pleosporales</taxon>
        <taxon>Pleosporineae</taxon>
        <taxon>Phaeosphaeriaceae</taxon>
        <taxon>Ophiobolus</taxon>
    </lineage>
</organism>
<dbReference type="EMBL" id="MU006229">
    <property type="protein sequence ID" value="KAF2824721.1"/>
    <property type="molecule type" value="Genomic_DNA"/>
</dbReference>
<feature type="transmembrane region" description="Helical" evidence="1">
    <location>
        <begin position="6"/>
        <end position="25"/>
    </location>
</feature>
<keyword evidence="3" id="KW-1185">Reference proteome</keyword>
<gene>
    <name evidence="2" type="ORF">CC86DRAFT_46170</name>
</gene>